<evidence type="ECO:0000256" key="2">
    <source>
        <dbReference type="PIRSR" id="PIRSR640198-2"/>
    </source>
</evidence>
<keyword evidence="4" id="KW-0808">Transferase</keyword>
<dbReference type="GO" id="GO:0005524">
    <property type="term" value="F:ATP binding"/>
    <property type="evidence" value="ECO:0007669"/>
    <property type="project" value="UniProtKB-KW"/>
</dbReference>
<feature type="domain" description="Fido" evidence="3">
    <location>
        <begin position="156"/>
        <end position="305"/>
    </location>
</feature>
<dbReference type="STRING" id="77635.BISU_1078"/>
<dbReference type="AlphaFoldDB" id="A0A087E8E0"/>
<dbReference type="PROSITE" id="PS51459">
    <property type="entry name" value="FIDO"/>
    <property type="match status" value="1"/>
</dbReference>
<dbReference type="RefSeq" id="WP_081672671.1">
    <property type="nucleotide sequence ID" value="NZ_CP062939.1"/>
</dbReference>
<feature type="binding site" evidence="2">
    <location>
        <begin position="189"/>
        <end position="201"/>
    </location>
    <ligand>
        <name>ATP</name>
        <dbReference type="ChEBI" id="CHEBI:30616"/>
    </ligand>
</feature>
<dbReference type="Proteomes" id="UP000029055">
    <property type="component" value="Unassembled WGS sequence"/>
</dbReference>
<protein>
    <submittedName>
        <fullName evidence="4">Filamentation induced by cAMP protein fic</fullName>
        <ecNumber evidence="4">2.7.7.-</ecNumber>
    </submittedName>
</protein>
<feature type="binding site" evidence="2">
    <location>
        <begin position="246"/>
        <end position="253"/>
    </location>
    <ligand>
        <name>ATP</name>
        <dbReference type="ChEBI" id="CHEBI:30616"/>
    </ligand>
</feature>
<dbReference type="Gene3D" id="1.10.3290.10">
    <property type="entry name" value="Fido-like domain"/>
    <property type="match status" value="1"/>
</dbReference>
<dbReference type="GO" id="GO:0016779">
    <property type="term" value="F:nucleotidyltransferase activity"/>
    <property type="evidence" value="ECO:0007669"/>
    <property type="project" value="UniProtKB-KW"/>
</dbReference>
<dbReference type="InterPro" id="IPR040198">
    <property type="entry name" value="Fido_containing"/>
</dbReference>
<keyword evidence="5" id="KW-1185">Reference proteome</keyword>
<comment type="caution">
    <text evidence="4">The sequence shown here is derived from an EMBL/GenBank/DDBJ whole genome shotgun (WGS) entry which is preliminary data.</text>
</comment>
<accession>A0A087E8E0</accession>
<dbReference type="EC" id="2.7.7.-" evidence="4"/>
<name>A0A087E8E0_9BIFI</name>
<evidence type="ECO:0000313" key="4">
    <source>
        <dbReference type="EMBL" id="KFJ04041.1"/>
    </source>
</evidence>
<feature type="active site" evidence="1">
    <location>
        <position position="242"/>
    </location>
</feature>
<evidence type="ECO:0000259" key="3">
    <source>
        <dbReference type="PROSITE" id="PS51459"/>
    </source>
</evidence>
<dbReference type="OrthoDB" id="9813719at2"/>
<reference evidence="4 5" key="1">
    <citation type="submission" date="2014-03" db="EMBL/GenBank/DDBJ databases">
        <title>Genomics of Bifidobacteria.</title>
        <authorList>
            <person name="Ventura M."/>
            <person name="Milani C."/>
            <person name="Lugli G.A."/>
        </authorList>
    </citation>
    <scope>NUCLEOTIDE SEQUENCE [LARGE SCALE GENOMIC DNA]</scope>
    <source>
        <strain evidence="4 5">LMG 11597</strain>
    </source>
</reference>
<dbReference type="Pfam" id="PF02661">
    <property type="entry name" value="Fic"/>
    <property type="match status" value="1"/>
</dbReference>
<dbReference type="PANTHER" id="PTHR13504:SF38">
    <property type="entry name" value="FIDO DOMAIN-CONTAINING PROTEIN"/>
    <property type="match status" value="1"/>
</dbReference>
<dbReference type="EMBL" id="JGZR01000005">
    <property type="protein sequence ID" value="KFJ04041.1"/>
    <property type="molecule type" value="Genomic_DNA"/>
</dbReference>
<dbReference type="InterPro" id="IPR003812">
    <property type="entry name" value="Fido"/>
</dbReference>
<evidence type="ECO:0000313" key="5">
    <source>
        <dbReference type="Proteomes" id="UP000029055"/>
    </source>
</evidence>
<sequence length="414" mass="44911">MSAVTSGISEKTQRLAVPSVGHELHTWHIASELPVSRTKRSQGNGQYESTIPATLADVEFVLPQSLGADVEEAAYALAAFDSYASARLGAGSRVLGPMSAVLLRTEAASSSQIEQLTVGAKNLALETLLEGSSENAKVVVGNVRAMEAALSLGKDMNEANILAMHRALLLAQHGWEAEAGHYRRQLVWVGTNSYSPLGASHIAPQAELVERAMRDLLAFIMRDDMPVIAQCAIAHAQFETIHPFADGNGRCGRALVYAILRNKGMAQQITPPISAGLLRQTERYFEALTAYREGDAAPIVDQFAQACLFAAGSGRRLIDALVEQLNLARKKLNGVRSDSPVWKVLPHLVAQPVMNTRYLRENAGMSKPQAERAIKQLGELGILTPRSGKQRNVLWEHRGILDVLDGYAAGLRRR</sequence>
<dbReference type="SUPFAM" id="SSF140931">
    <property type="entry name" value="Fic-like"/>
    <property type="match status" value="1"/>
</dbReference>
<keyword evidence="2" id="KW-0547">Nucleotide-binding</keyword>
<gene>
    <name evidence="4" type="ORF">BISU_1078</name>
</gene>
<evidence type="ECO:0000256" key="1">
    <source>
        <dbReference type="PIRSR" id="PIRSR640198-1"/>
    </source>
</evidence>
<dbReference type="InterPro" id="IPR036597">
    <property type="entry name" value="Fido-like_dom_sf"/>
</dbReference>
<dbReference type="PANTHER" id="PTHR13504">
    <property type="entry name" value="FIDO DOMAIN-CONTAINING PROTEIN DDB_G0283145"/>
    <property type="match status" value="1"/>
</dbReference>
<proteinExistence type="predicted"/>
<keyword evidence="2" id="KW-0067">ATP-binding</keyword>
<organism evidence="4 5">
    <name type="scientific">Bifidobacterium subtile</name>
    <dbReference type="NCBI Taxonomy" id="77635"/>
    <lineage>
        <taxon>Bacteria</taxon>
        <taxon>Bacillati</taxon>
        <taxon>Actinomycetota</taxon>
        <taxon>Actinomycetes</taxon>
        <taxon>Bifidobacteriales</taxon>
        <taxon>Bifidobacteriaceae</taxon>
        <taxon>Bifidobacterium</taxon>
    </lineage>
</organism>
<dbReference type="eggNOG" id="COG3177">
    <property type="taxonomic scope" value="Bacteria"/>
</dbReference>
<keyword evidence="4" id="KW-0548">Nucleotidyltransferase</keyword>